<dbReference type="PANTHER" id="PTHR34573">
    <property type="entry name" value="VKC DOMAIN-CONTAINING PROTEIN"/>
    <property type="match status" value="1"/>
</dbReference>
<organism evidence="2 3">
    <name type="scientific">Candidatus Magasanikbacteria bacterium RIFCSPHIGHO2_01_FULL_50_8</name>
    <dbReference type="NCBI Taxonomy" id="1798674"/>
    <lineage>
        <taxon>Bacteria</taxon>
        <taxon>Candidatus Magasanikiibacteriota</taxon>
    </lineage>
</organism>
<dbReference type="PANTHER" id="PTHR34573:SF1">
    <property type="entry name" value="VITAMIN K EPOXIDE REDUCTASE DOMAIN-CONTAINING PROTEIN"/>
    <property type="match status" value="1"/>
</dbReference>
<evidence type="ECO:0000313" key="2">
    <source>
        <dbReference type="EMBL" id="OGH63518.1"/>
    </source>
</evidence>
<name>A0A1F6LVZ4_9BACT</name>
<sequence length="129" mass="13705">MKDAQGSNKFLYGIIGLIVVVIGALAFVRSRPKQTPPGAQQLAQCLVDKGVAFYGASWCSHCKSQKELFGGAAATLPYIECAIGNGQSQECTDAGVESYPTWVNAKKEKLLGEQSFAALAEFSGCELKP</sequence>
<dbReference type="Proteomes" id="UP000176329">
    <property type="component" value="Unassembled WGS sequence"/>
</dbReference>
<protein>
    <recommendedName>
        <fullName evidence="4">Thioredoxin domain-containing protein</fullName>
    </recommendedName>
</protein>
<comment type="caution">
    <text evidence="2">The sequence shown here is derived from an EMBL/GenBank/DDBJ whole genome shotgun (WGS) entry which is preliminary data.</text>
</comment>
<keyword evidence="1" id="KW-0472">Membrane</keyword>
<dbReference type="Gene3D" id="3.40.30.10">
    <property type="entry name" value="Glutaredoxin"/>
    <property type="match status" value="1"/>
</dbReference>
<gene>
    <name evidence="2" type="ORF">A2848_00155</name>
</gene>
<keyword evidence="1" id="KW-0812">Transmembrane</keyword>
<dbReference type="SUPFAM" id="SSF52833">
    <property type="entry name" value="Thioredoxin-like"/>
    <property type="match status" value="1"/>
</dbReference>
<accession>A0A1F6LVZ4</accession>
<proteinExistence type="predicted"/>
<dbReference type="EMBL" id="MFPV01000001">
    <property type="protein sequence ID" value="OGH63518.1"/>
    <property type="molecule type" value="Genomic_DNA"/>
</dbReference>
<dbReference type="InterPro" id="IPR036249">
    <property type="entry name" value="Thioredoxin-like_sf"/>
</dbReference>
<evidence type="ECO:0000313" key="3">
    <source>
        <dbReference type="Proteomes" id="UP000176329"/>
    </source>
</evidence>
<keyword evidence="1" id="KW-1133">Transmembrane helix</keyword>
<evidence type="ECO:0000256" key="1">
    <source>
        <dbReference type="SAM" id="Phobius"/>
    </source>
</evidence>
<feature type="transmembrane region" description="Helical" evidence="1">
    <location>
        <begin position="12"/>
        <end position="28"/>
    </location>
</feature>
<dbReference type="AlphaFoldDB" id="A0A1F6LVZ4"/>
<reference evidence="2 3" key="1">
    <citation type="journal article" date="2016" name="Nat. Commun.">
        <title>Thousands of microbial genomes shed light on interconnected biogeochemical processes in an aquifer system.</title>
        <authorList>
            <person name="Anantharaman K."/>
            <person name="Brown C.T."/>
            <person name="Hug L.A."/>
            <person name="Sharon I."/>
            <person name="Castelle C.J."/>
            <person name="Probst A.J."/>
            <person name="Thomas B.C."/>
            <person name="Singh A."/>
            <person name="Wilkins M.J."/>
            <person name="Karaoz U."/>
            <person name="Brodie E.L."/>
            <person name="Williams K.H."/>
            <person name="Hubbard S.S."/>
            <person name="Banfield J.F."/>
        </authorList>
    </citation>
    <scope>NUCLEOTIDE SEQUENCE [LARGE SCALE GENOMIC DNA]</scope>
</reference>
<evidence type="ECO:0008006" key="4">
    <source>
        <dbReference type="Google" id="ProtNLM"/>
    </source>
</evidence>